<dbReference type="EC" id="2.7.13.3" evidence="3"/>
<organism evidence="14 15">
    <name type="scientific">Melittangium boletus DSM 14713</name>
    <dbReference type="NCBI Taxonomy" id="1294270"/>
    <lineage>
        <taxon>Bacteria</taxon>
        <taxon>Pseudomonadati</taxon>
        <taxon>Myxococcota</taxon>
        <taxon>Myxococcia</taxon>
        <taxon>Myxococcales</taxon>
        <taxon>Cystobacterineae</taxon>
        <taxon>Archangiaceae</taxon>
        <taxon>Melittangium</taxon>
    </lineage>
</organism>
<dbReference type="Gene3D" id="3.30.565.10">
    <property type="entry name" value="Histidine kinase-like ATPase, C-terminal domain"/>
    <property type="match status" value="1"/>
</dbReference>
<evidence type="ECO:0000256" key="11">
    <source>
        <dbReference type="SAM" id="Phobius"/>
    </source>
</evidence>
<dbReference type="SUPFAM" id="SSF55874">
    <property type="entry name" value="ATPase domain of HSP90 chaperone/DNA topoisomerase II/histidine kinase"/>
    <property type="match status" value="1"/>
</dbReference>
<evidence type="ECO:0000256" key="6">
    <source>
        <dbReference type="ARBA" id="ARBA00022741"/>
    </source>
</evidence>
<dbReference type="GO" id="GO:0000160">
    <property type="term" value="P:phosphorelay signal transduction system"/>
    <property type="evidence" value="ECO:0007669"/>
    <property type="project" value="UniProtKB-KW"/>
</dbReference>
<evidence type="ECO:0000313" key="14">
    <source>
        <dbReference type="EMBL" id="ATB26578.1"/>
    </source>
</evidence>
<name>A0A286SG84_9BACT</name>
<keyword evidence="4" id="KW-0597">Phosphoprotein</keyword>
<protein>
    <recommendedName>
        <fullName evidence="3">histidine kinase</fullName>
        <ecNumber evidence="3">2.7.13.3</ecNumber>
    </recommendedName>
</protein>
<evidence type="ECO:0000256" key="2">
    <source>
        <dbReference type="ARBA" id="ARBA00004370"/>
    </source>
</evidence>
<evidence type="ECO:0000313" key="15">
    <source>
        <dbReference type="Proteomes" id="UP000217289"/>
    </source>
</evidence>
<dbReference type="Gene3D" id="6.10.340.10">
    <property type="match status" value="1"/>
</dbReference>
<dbReference type="SUPFAM" id="SSF158472">
    <property type="entry name" value="HAMP domain-like"/>
    <property type="match status" value="1"/>
</dbReference>
<evidence type="ECO:0000256" key="7">
    <source>
        <dbReference type="ARBA" id="ARBA00022777"/>
    </source>
</evidence>
<keyword evidence="9" id="KW-0902">Two-component regulatory system</keyword>
<dbReference type="PANTHER" id="PTHR43065">
    <property type="entry name" value="SENSOR HISTIDINE KINASE"/>
    <property type="match status" value="1"/>
</dbReference>
<dbReference type="PRINTS" id="PR00344">
    <property type="entry name" value="BCTRLSENSOR"/>
</dbReference>
<dbReference type="SMART" id="SM00304">
    <property type="entry name" value="HAMP"/>
    <property type="match status" value="1"/>
</dbReference>
<dbReference type="InterPro" id="IPR005467">
    <property type="entry name" value="His_kinase_dom"/>
</dbReference>
<keyword evidence="11" id="KW-0472">Membrane</keyword>
<dbReference type="Proteomes" id="UP000217289">
    <property type="component" value="Chromosome"/>
</dbReference>
<evidence type="ECO:0000259" key="13">
    <source>
        <dbReference type="PROSITE" id="PS50885"/>
    </source>
</evidence>
<comment type="catalytic activity">
    <reaction evidence="1">
        <text>ATP + protein L-histidine = ADP + protein N-phospho-L-histidine.</text>
        <dbReference type="EC" id="2.7.13.3"/>
    </reaction>
</comment>
<dbReference type="CDD" id="cd06225">
    <property type="entry name" value="HAMP"/>
    <property type="match status" value="1"/>
</dbReference>
<sequence>MGVRIAFIIALTTFFSYLQIFNSARDSTLIQLERSVLERAQREQAIFVLAEDNHVFLKKMLKERVLFWRQKDPRAAFDRLFVSLPDGTTRSRLEGFDGTRMPCLFVPQGLAVDPDLQRWLLASHDVLSQYAPAFHVRFTDTYITLPGGAVVLYWPSRPHWCHEATPTFNVTDYEFYTLSTPAQDPQRRTVWSGIIGDPVAHTWTVSASTPVDMDGRHSATLTHDILIQELMERTTSDHLPDTYNMLFRDDGQLIAHPELNMEGAETSYNLLSGIHLPDAPFKQSDSTALRLHLNSIFKQLRRTPEAHTMRIPESGEYAAMAKLTGPGWNFVTLLPEKVVSKTALGAAKYVLAFGVVSLLLELGIMYWVLKQKISRPLLSFSDAADSLASGDFKVGLDLTRRDELGRLAHAFQRMAIELQRREDALRQANEGLEQRVEHRTQELQDVHRQLIETARQVGRAEVATNVLHNVGNVLNSVHTSAVIARERLSGLKLESVEKVVVLLEEHRTNLAAFLTSDERGRNALPFLSRLGKHMQEEREEINALLNDVSRYTEHIGAIVKLQQHYARTPQHLYEPVNLAELVEDALRINQAALGRHSVRVESDLEALPPIMTEKHKVLMILVNLISNAKYALESIPEEQRCITVILRRPQEDRILLTVRDNGIGIAPEMLTRIFQHGFTTREEGHGFGLHSSALAAQEMGGSLTASSEGVGRGAMFTLELPIHPEPLNTQAKA</sequence>
<proteinExistence type="predicted"/>
<evidence type="ECO:0000259" key="12">
    <source>
        <dbReference type="PROSITE" id="PS50109"/>
    </source>
</evidence>
<dbReference type="EMBL" id="CP022163">
    <property type="protein sequence ID" value="ATB26578.1"/>
    <property type="molecule type" value="Genomic_DNA"/>
</dbReference>
<dbReference type="PROSITE" id="PS50109">
    <property type="entry name" value="HIS_KIN"/>
    <property type="match status" value="1"/>
</dbReference>
<feature type="coiled-coil region" evidence="10">
    <location>
        <begin position="527"/>
        <end position="554"/>
    </location>
</feature>
<evidence type="ECO:0000256" key="10">
    <source>
        <dbReference type="SAM" id="Coils"/>
    </source>
</evidence>
<evidence type="ECO:0000256" key="1">
    <source>
        <dbReference type="ARBA" id="ARBA00000085"/>
    </source>
</evidence>
<dbReference type="GO" id="GO:0016020">
    <property type="term" value="C:membrane"/>
    <property type="evidence" value="ECO:0007669"/>
    <property type="project" value="UniProtKB-SubCell"/>
</dbReference>
<dbReference type="AlphaFoldDB" id="A0A286SG84"/>
<keyword evidence="7 14" id="KW-0418">Kinase</keyword>
<keyword evidence="10" id="KW-0175">Coiled coil</keyword>
<dbReference type="KEGG" id="mbd:MEBOL_000006"/>
<dbReference type="GO" id="GO:0004673">
    <property type="term" value="F:protein histidine kinase activity"/>
    <property type="evidence" value="ECO:0007669"/>
    <property type="project" value="UniProtKB-EC"/>
</dbReference>
<dbReference type="PANTHER" id="PTHR43065:SF46">
    <property type="entry name" value="C4-DICARBOXYLATE TRANSPORT SENSOR PROTEIN DCTB"/>
    <property type="match status" value="1"/>
</dbReference>
<feature type="domain" description="Histidine kinase" evidence="12">
    <location>
        <begin position="501"/>
        <end position="724"/>
    </location>
</feature>
<keyword evidence="8" id="KW-0067">ATP-binding</keyword>
<reference evidence="14 15" key="1">
    <citation type="submission" date="2017-06" db="EMBL/GenBank/DDBJ databases">
        <authorList>
            <person name="Kim H.J."/>
            <person name="Triplett B.A."/>
        </authorList>
    </citation>
    <scope>NUCLEOTIDE SEQUENCE [LARGE SCALE GENOMIC DNA]</scope>
    <source>
        <strain evidence="14 15">DSM 14713</strain>
    </source>
</reference>
<keyword evidence="15" id="KW-1185">Reference proteome</keyword>
<evidence type="ECO:0000256" key="9">
    <source>
        <dbReference type="ARBA" id="ARBA00023012"/>
    </source>
</evidence>
<dbReference type="Pfam" id="PF02518">
    <property type="entry name" value="HATPase_c"/>
    <property type="match status" value="1"/>
</dbReference>
<feature type="transmembrane region" description="Helical" evidence="11">
    <location>
        <begin position="349"/>
        <end position="369"/>
    </location>
</feature>
<dbReference type="Pfam" id="PF00672">
    <property type="entry name" value="HAMP"/>
    <property type="match status" value="1"/>
</dbReference>
<evidence type="ECO:0000256" key="8">
    <source>
        <dbReference type="ARBA" id="ARBA00022840"/>
    </source>
</evidence>
<gene>
    <name evidence="14" type="ORF">MEBOL_000006</name>
</gene>
<evidence type="ECO:0000256" key="5">
    <source>
        <dbReference type="ARBA" id="ARBA00022679"/>
    </source>
</evidence>
<keyword evidence="5" id="KW-0808">Transferase</keyword>
<dbReference type="Gene3D" id="3.30.450.20">
    <property type="entry name" value="PAS domain"/>
    <property type="match status" value="2"/>
</dbReference>
<accession>A0A286SG84</accession>
<dbReference type="InterPro" id="IPR003660">
    <property type="entry name" value="HAMP_dom"/>
</dbReference>
<keyword evidence="11" id="KW-0812">Transmembrane</keyword>
<evidence type="ECO:0000256" key="3">
    <source>
        <dbReference type="ARBA" id="ARBA00012438"/>
    </source>
</evidence>
<comment type="subcellular location">
    <subcellularLocation>
        <location evidence="2">Membrane</location>
    </subcellularLocation>
</comment>
<evidence type="ECO:0000256" key="4">
    <source>
        <dbReference type="ARBA" id="ARBA00022553"/>
    </source>
</evidence>
<dbReference type="InterPro" id="IPR003594">
    <property type="entry name" value="HATPase_dom"/>
</dbReference>
<dbReference type="PROSITE" id="PS50885">
    <property type="entry name" value="HAMP"/>
    <property type="match status" value="1"/>
</dbReference>
<keyword evidence="11" id="KW-1133">Transmembrane helix</keyword>
<dbReference type="InterPro" id="IPR004358">
    <property type="entry name" value="Sig_transdc_His_kin-like_C"/>
</dbReference>
<dbReference type="SMART" id="SM00387">
    <property type="entry name" value="HATPase_c"/>
    <property type="match status" value="1"/>
</dbReference>
<feature type="domain" description="HAMP" evidence="13">
    <location>
        <begin position="371"/>
        <end position="423"/>
    </location>
</feature>
<dbReference type="InterPro" id="IPR036890">
    <property type="entry name" value="HATPase_C_sf"/>
</dbReference>
<keyword evidence="6" id="KW-0547">Nucleotide-binding</keyword>
<dbReference type="GO" id="GO:0005524">
    <property type="term" value="F:ATP binding"/>
    <property type="evidence" value="ECO:0007669"/>
    <property type="project" value="UniProtKB-KW"/>
</dbReference>
<feature type="coiled-coil region" evidence="10">
    <location>
        <begin position="415"/>
        <end position="449"/>
    </location>
</feature>